<dbReference type="EMBL" id="UINC01129711">
    <property type="protein sequence ID" value="SVD10282.1"/>
    <property type="molecule type" value="Genomic_DNA"/>
</dbReference>
<evidence type="ECO:0000256" key="1">
    <source>
        <dbReference type="SAM" id="Phobius"/>
    </source>
</evidence>
<sequence length="147" mass="16568">MISVFVIVLSIGVTIGLIYVGYNTDYSATGTQNYYAGDPVSPDFQIPEQYPKSLEGLLLTTHTHVMSFAIIFIALGALMFFTETLSKKWTLILMIEPFISTLVTFGSFFAIRYIHPNFAYLTIISGVLMYLSYYIMALIIFKESVLK</sequence>
<dbReference type="AlphaFoldDB" id="A0A382SL61"/>
<organism evidence="2">
    <name type="scientific">marine metagenome</name>
    <dbReference type="NCBI Taxonomy" id="408172"/>
    <lineage>
        <taxon>unclassified sequences</taxon>
        <taxon>metagenomes</taxon>
        <taxon>ecological metagenomes</taxon>
    </lineage>
</organism>
<name>A0A382SL61_9ZZZZ</name>
<reference evidence="2" key="1">
    <citation type="submission" date="2018-05" db="EMBL/GenBank/DDBJ databases">
        <authorList>
            <person name="Lanie J.A."/>
            <person name="Ng W.-L."/>
            <person name="Kazmierczak K.M."/>
            <person name="Andrzejewski T.M."/>
            <person name="Davidsen T.M."/>
            <person name="Wayne K.J."/>
            <person name="Tettelin H."/>
            <person name="Glass J.I."/>
            <person name="Rusch D."/>
            <person name="Podicherti R."/>
            <person name="Tsui H.-C.T."/>
            <person name="Winkler M.E."/>
        </authorList>
    </citation>
    <scope>NUCLEOTIDE SEQUENCE</scope>
</reference>
<feature type="transmembrane region" description="Helical" evidence="1">
    <location>
        <begin position="5"/>
        <end position="22"/>
    </location>
</feature>
<protein>
    <submittedName>
        <fullName evidence="2">Uncharacterized protein</fullName>
    </submittedName>
</protein>
<keyword evidence="1" id="KW-0812">Transmembrane</keyword>
<proteinExistence type="predicted"/>
<keyword evidence="1" id="KW-0472">Membrane</keyword>
<evidence type="ECO:0000313" key="2">
    <source>
        <dbReference type="EMBL" id="SVD10282.1"/>
    </source>
</evidence>
<feature type="transmembrane region" description="Helical" evidence="1">
    <location>
        <begin position="64"/>
        <end position="82"/>
    </location>
</feature>
<accession>A0A382SL61</accession>
<gene>
    <name evidence="2" type="ORF">METZ01_LOCUS363136</name>
</gene>
<feature type="transmembrane region" description="Helical" evidence="1">
    <location>
        <begin position="117"/>
        <end position="141"/>
    </location>
</feature>
<keyword evidence="1" id="KW-1133">Transmembrane helix</keyword>
<feature type="transmembrane region" description="Helical" evidence="1">
    <location>
        <begin position="89"/>
        <end position="111"/>
    </location>
</feature>